<accession>A0ABW2TMS4</accession>
<dbReference type="Proteomes" id="UP001596512">
    <property type="component" value="Unassembled WGS sequence"/>
</dbReference>
<sequence length="77" mass="8412">MTEPGAVTDDPGFRLPGFVANYLVPALDEFEAALNRRWRAEVVEYLYRANETGVVLPPTTPTKGTRRRTTTGGGNSS</sequence>
<feature type="region of interest" description="Disordered" evidence="1">
    <location>
        <begin position="54"/>
        <end position="77"/>
    </location>
</feature>
<evidence type="ECO:0000256" key="1">
    <source>
        <dbReference type="SAM" id="MobiDB-lite"/>
    </source>
</evidence>
<keyword evidence="3" id="KW-1185">Reference proteome</keyword>
<gene>
    <name evidence="2" type="ORF">ACFQV2_11740</name>
</gene>
<evidence type="ECO:0000313" key="3">
    <source>
        <dbReference type="Proteomes" id="UP001596512"/>
    </source>
</evidence>
<comment type="caution">
    <text evidence="2">The sequence shown here is derived from an EMBL/GenBank/DDBJ whole genome shotgun (WGS) entry which is preliminary data.</text>
</comment>
<proteinExistence type="predicted"/>
<reference evidence="3" key="1">
    <citation type="journal article" date="2019" name="Int. J. Syst. Evol. Microbiol.">
        <title>The Global Catalogue of Microorganisms (GCM) 10K type strain sequencing project: providing services to taxonomists for standard genome sequencing and annotation.</title>
        <authorList>
            <consortium name="The Broad Institute Genomics Platform"/>
            <consortium name="The Broad Institute Genome Sequencing Center for Infectious Disease"/>
            <person name="Wu L."/>
            <person name="Ma J."/>
        </authorList>
    </citation>
    <scope>NUCLEOTIDE SEQUENCE [LARGE SCALE GENOMIC DNA]</scope>
    <source>
        <strain evidence="3">JCM 17695</strain>
    </source>
</reference>
<evidence type="ECO:0000313" key="2">
    <source>
        <dbReference type="EMBL" id="MFC7614121.1"/>
    </source>
</evidence>
<dbReference type="EMBL" id="JBHTEY010000004">
    <property type="protein sequence ID" value="MFC7614121.1"/>
    <property type="molecule type" value="Genomic_DNA"/>
</dbReference>
<name>A0ABW2TMS4_9PSEU</name>
<protein>
    <submittedName>
        <fullName evidence="2">Uncharacterized protein</fullName>
    </submittedName>
</protein>
<organism evidence="2 3">
    <name type="scientific">Actinokineospora soli</name>
    <dbReference type="NCBI Taxonomy" id="1048753"/>
    <lineage>
        <taxon>Bacteria</taxon>
        <taxon>Bacillati</taxon>
        <taxon>Actinomycetota</taxon>
        <taxon>Actinomycetes</taxon>
        <taxon>Pseudonocardiales</taxon>
        <taxon>Pseudonocardiaceae</taxon>
        <taxon>Actinokineospora</taxon>
    </lineage>
</organism>